<proteinExistence type="predicted"/>
<reference evidence="1" key="2">
    <citation type="submission" date="2019-03" db="EMBL/GenBank/DDBJ databases">
        <authorList>
            <person name="Chen S.-C."/>
            <person name="Wu S.-Y."/>
            <person name="Lai M.-C."/>
        </authorList>
    </citation>
    <scope>NUCLEOTIDE SEQUENCE</scope>
    <source>
        <strain evidence="1">ML15</strain>
    </source>
</reference>
<evidence type="ECO:0000313" key="2">
    <source>
        <dbReference type="Proteomes" id="UP000826709"/>
    </source>
</evidence>
<dbReference type="AlphaFoldDB" id="A0A8G1EE98"/>
<name>A0A8G1EE98_9EURY</name>
<reference evidence="1" key="1">
    <citation type="journal article" date="2005" name="Int. J. Syst. Evol. Microbiol.">
        <title>Methanofollis formosanus sp. nov., isolated from a fish pond.</title>
        <authorList>
            <person name="Wu S.Y."/>
            <person name="Chen S.C."/>
            <person name="Lai M.C."/>
        </authorList>
    </citation>
    <scope>NUCLEOTIDE SEQUENCE</scope>
    <source>
        <strain evidence="1">ML15</strain>
    </source>
</reference>
<sequence length="149" mass="16030">MKKLGITVILLVSLCAFYGGVTASPICESSNALEYPVISGSSDVYNIINPEIGILSYTDSLNPGEAHVFSTEFSWSEGIQISLSVSWTPTNQTLYAGVYDGATGEYSLAVCTGGSAEPTITIPWTSDHWQIMIASPHENTETITYTLHD</sequence>
<dbReference type="KEGG" id="mfk:E2N92_00195"/>
<dbReference type="RefSeq" id="WP_220681697.1">
    <property type="nucleotide sequence ID" value="NZ_CP037968.1"/>
</dbReference>
<dbReference type="EMBL" id="CP037968">
    <property type="protein sequence ID" value="QYZ77955.1"/>
    <property type="molecule type" value="Genomic_DNA"/>
</dbReference>
<gene>
    <name evidence="1" type="ORF">E2N92_00195</name>
</gene>
<keyword evidence="2" id="KW-1185">Reference proteome</keyword>
<protein>
    <submittedName>
        <fullName evidence="1">Uncharacterized protein</fullName>
    </submittedName>
</protein>
<organism evidence="1 2">
    <name type="scientific">Methanofollis formosanus</name>
    <dbReference type="NCBI Taxonomy" id="299308"/>
    <lineage>
        <taxon>Archaea</taxon>
        <taxon>Methanobacteriati</taxon>
        <taxon>Methanobacteriota</taxon>
        <taxon>Stenosarchaea group</taxon>
        <taxon>Methanomicrobia</taxon>
        <taxon>Methanomicrobiales</taxon>
        <taxon>Methanomicrobiaceae</taxon>
        <taxon>Methanofollis</taxon>
    </lineage>
</organism>
<evidence type="ECO:0000313" key="1">
    <source>
        <dbReference type="EMBL" id="QYZ77955.1"/>
    </source>
</evidence>
<dbReference type="Proteomes" id="UP000826709">
    <property type="component" value="Chromosome"/>
</dbReference>
<accession>A0A8G1EE98</accession>